<evidence type="ECO:0000313" key="1">
    <source>
        <dbReference type="EMBL" id="KAJ8477402.1"/>
    </source>
</evidence>
<evidence type="ECO:0000313" key="2">
    <source>
        <dbReference type="Proteomes" id="UP001222027"/>
    </source>
</evidence>
<dbReference type="EMBL" id="JAQQAF010000006">
    <property type="protein sequence ID" value="KAJ8477402.1"/>
    <property type="molecule type" value="Genomic_DNA"/>
</dbReference>
<reference evidence="1 2" key="1">
    <citation type="submission" date="2022-12" db="EMBL/GenBank/DDBJ databases">
        <title>Chromosome-scale assembly of the Ensete ventricosum genome.</title>
        <authorList>
            <person name="Dussert Y."/>
            <person name="Stocks J."/>
            <person name="Wendawek A."/>
            <person name="Woldeyes F."/>
            <person name="Nichols R.A."/>
            <person name="Borrell J.S."/>
        </authorList>
    </citation>
    <scope>NUCLEOTIDE SEQUENCE [LARGE SCALE GENOMIC DNA]</scope>
    <source>
        <strain evidence="2">cv. Maze</strain>
        <tissue evidence="1">Seeds</tissue>
    </source>
</reference>
<gene>
    <name evidence="1" type="ORF">OPV22_021129</name>
</gene>
<dbReference type="Proteomes" id="UP001222027">
    <property type="component" value="Unassembled WGS sequence"/>
</dbReference>
<name>A0AAV8QGF6_ENSVE</name>
<proteinExistence type="predicted"/>
<comment type="caution">
    <text evidence="1">The sequence shown here is derived from an EMBL/GenBank/DDBJ whole genome shotgun (WGS) entry which is preliminary data.</text>
</comment>
<protein>
    <submittedName>
        <fullName evidence="1">Uncharacterized protein</fullName>
    </submittedName>
</protein>
<dbReference type="AlphaFoldDB" id="A0AAV8QGF6"/>
<organism evidence="1 2">
    <name type="scientific">Ensete ventricosum</name>
    <name type="common">Abyssinian banana</name>
    <name type="synonym">Musa ensete</name>
    <dbReference type="NCBI Taxonomy" id="4639"/>
    <lineage>
        <taxon>Eukaryota</taxon>
        <taxon>Viridiplantae</taxon>
        <taxon>Streptophyta</taxon>
        <taxon>Embryophyta</taxon>
        <taxon>Tracheophyta</taxon>
        <taxon>Spermatophyta</taxon>
        <taxon>Magnoliopsida</taxon>
        <taxon>Liliopsida</taxon>
        <taxon>Zingiberales</taxon>
        <taxon>Musaceae</taxon>
        <taxon>Ensete</taxon>
    </lineage>
</organism>
<accession>A0AAV8QGF6</accession>
<keyword evidence="2" id="KW-1185">Reference proteome</keyword>
<sequence length="132" mass="14113">MPFVALPAESLRANFCLQANLLLTVVVSAKGGVSLPSSGVAETGFRLVLASSGRGGRDRTDCRCWTARGSDRRSSTTLADFDVGFDGESDCSLTAQRINNKGSDLINLSSCYAHTTIKNIYRYPVLLSVSAF</sequence>